<organism evidence="6 8">
    <name type="scientific">Thiopseudomonas alkaliphila</name>
    <dbReference type="NCBI Taxonomy" id="1697053"/>
    <lineage>
        <taxon>Bacteria</taxon>
        <taxon>Pseudomonadati</taxon>
        <taxon>Pseudomonadota</taxon>
        <taxon>Gammaproteobacteria</taxon>
        <taxon>Pseudomonadales</taxon>
        <taxon>Pseudomonadaceae</taxon>
        <taxon>Thiopseudomonas</taxon>
    </lineage>
</organism>
<evidence type="ECO:0000313" key="8">
    <source>
        <dbReference type="Proteomes" id="UP000063953"/>
    </source>
</evidence>
<name>A0A0K1XG05_9GAMM</name>
<dbReference type="EMBL" id="CP012365">
    <property type="protein sequence ID" value="AKX60276.1"/>
    <property type="molecule type" value="Genomic_DNA"/>
</dbReference>
<reference evidence="7" key="3">
    <citation type="journal article" date="2022" name="Sci. Total Environ.">
        <title>Prevalence, transmission, and molecular epidemiology of tet(X)-positive bacteria among humans, animals, and environmental niches in China: An epidemiological, and genomic-based study.</title>
        <authorList>
            <person name="Dong N."/>
            <person name="Zeng Y."/>
            <person name="Cai C."/>
            <person name="Sun C."/>
            <person name="Lu J."/>
            <person name="Liu C."/>
            <person name="Zhou H."/>
            <person name="Sun Q."/>
            <person name="Shu L."/>
            <person name="Wang H."/>
            <person name="Wang Y."/>
            <person name="Wang S."/>
            <person name="Wu C."/>
            <person name="Chan E.W."/>
            <person name="Chen G."/>
            <person name="Shen Z."/>
            <person name="Chen S."/>
            <person name="Zhang R."/>
        </authorList>
    </citation>
    <scope>NUCLEOTIDE SEQUENCE</scope>
    <source>
        <strain evidence="7">DF46-2-2</strain>
    </source>
</reference>
<proteinExistence type="inferred from homology"/>
<dbReference type="GO" id="GO:0042254">
    <property type="term" value="P:ribosome biogenesis"/>
    <property type="evidence" value="ECO:0007669"/>
    <property type="project" value="UniProtKB-KW"/>
</dbReference>
<dbReference type="GeneID" id="93982782"/>
<dbReference type="InterPro" id="IPR003772">
    <property type="entry name" value="YceD"/>
</dbReference>
<protein>
    <recommendedName>
        <fullName evidence="3">Large ribosomal RNA subunit accumulation protein YceD</fullName>
    </recommendedName>
    <alternativeName>
        <fullName evidence="5">23S rRNA accumulation protein YceD</fullName>
    </alternativeName>
</protein>
<accession>A0A0K1XG05</accession>
<keyword evidence="8" id="KW-1185">Reference proteome</keyword>
<evidence type="ECO:0000256" key="4">
    <source>
        <dbReference type="ARBA" id="ARBA00022517"/>
    </source>
</evidence>
<dbReference type="STRING" id="1697053.AKN87_00675"/>
<dbReference type="Proteomes" id="UP000063953">
    <property type="component" value="Chromosome"/>
</dbReference>
<evidence type="ECO:0000256" key="3">
    <source>
        <dbReference type="ARBA" id="ARBA00015716"/>
    </source>
</evidence>
<comment type="similarity">
    <text evidence="2">Belongs to the DUF177 domain family.</text>
</comment>
<dbReference type="Proteomes" id="UP001173465">
    <property type="component" value="Unassembled WGS sequence"/>
</dbReference>
<dbReference type="GO" id="GO:0005829">
    <property type="term" value="C:cytosol"/>
    <property type="evidence" value="ECO:0007669"/>
    <property type="project" value="TreeGrafter"/>
</dbReference>
<reference evidence="6 8" key="1">
    <citation type="journal article" date="2015" name="Genome Announc.">
        <title>Genome Sequences of Oblitimonas alkaliphila gen. nov. sp. nov. (Proposed), a Novel Bacterium of the Pseudomonadaceae Family.</title>
        <authorList>
            <person name="Lauer A.C."/>
            <person name="Nicholson A.C."/>
            <person name="Humrighouse B.W."/>
            <person name="Emery B."/>
            <person name="Drobish A."/>
            <person name="Juieng P."/>
            <person name="Loparev V."/>
            <person name="McQuiston J.R."/>
        </authorList>
    </citation>
    <scope>NUCLEOTIDE SEQUENCE [LARGE SCALE GENOMIC DNA]</scope>
    <source>
        <strain evidence="6 8">E5571</strain>
    </source>
</reference>
<evidence type="ECO:0000313" key="7">
    <source>
        <dbReference type="EMBL" id="MDM1695163.1"/>
    </source>
</evidence>
<evidence type="ECO:0000313" key="6">
    <source>
        <dbReference type="EMBL" id="AKX60276.1"/>
    </source>
</evidence>
<dbReference type="PANTHER" id="PTHR38099:SF1">
    <property type="entry name" value="LARGE RIBOSOMAL RNA SUBUNIT ACCUMULATION PROTEIN YCED"/>
    <property type="match status" value="1"/>
</dbReference>
<comment type="function">
    <text evidence="1">Plays a role in synthesis, processing and/or stability of 23S rRNA.</text>
</comment>
<evidence type="ECO:0000256" key="5">
    <source>
        <dbReference type="ARBA" id="ARBA00031841"/>
    </source>
</evidence>
<gene>
    <name evidence="6" type="ORF">AKN88_10300</name>
    <name evidence="7" type="ORF">HX099_00550</name>
</gene>
<dbReference type="PANTHER" id="PTHR38099">
    <property type="entry name" value="LARGE RIBOSOMAL RNA SUBUNIT ACCUMULATION PROTEIN YCED"/>
    <property type="match status" value="1"/>
</dbReference>
<evidence type="ECO:0000256" key="1">
    <source>
        <dbReference type="ARBA" id="ARBA00002868"/>
    </source>
</evidence>
<dbReference type="InterPro" id="IPR039255">
    <property type="entry name" value="YceD_bac"/>
</dbReference>
<dbReference type="Pfam" id="PF02620">
    <property type="entry name" value="YceD"/>
    <property type="match status" value="1"/>
</dbReference>
<dbReference type="KEGG" id="pbb:AKN87_00675"/>
<sequence>MMNGPIPPHVDPRKYADREITLKGEIALAEFARVCDLLSSDAGSVQVTLEFRRDEQKVALLHLTLQSTVQMICQRCLGDAALPVEAECTYAMVWPGTDESQLPKGYDALEVDEEPLALYPLIEDELLLALPIIPMHPLEDCHPVELDSSIVGEEVQESNPFSILAQLKKRDPNV</sequence>
<dbReference type="OrthoDB" id="9786771at2"/>
<dbReference type="RefSeq" id="WP_053101573.1">
    <property type="nucleotide sequence ID" value="NZ_CP012358.1"/>
</dbReference>
<dbReference type="AlphaFoldDB" id="A0A0K1XG05"/>
<keyword evidence="4" id="KW-0690">Ribosome biogenesis</keyword>
<evidence type="ECO:0000256" key="2">
    <source>
        <dbReference type="ARBA" id="ARBA00010740"/>
    </source>
</evidence>
<dbReference type="PATRIC" id="fig|1697052.3.peg.139"/>
<reference evidence="7" key="2">
    <citation type="submission" date="2020-06" db="EMBL/GenBank/DDBJ databases">
        <authorList>
            <person name="Dong N."/>
        </authorList>
    </citation>
    <scope>NUCLEOTIDE SEQUENCE</scope>
    <source>
        <strain evidence="7">DF46-2-2</strain>
    </source>
</reference>
<dbReference type="EMBL" id="JACANB010000001">
    <property type="protein sequence ID" value="MDM1695163.1"/>
    <property type="molecule type" value="Genomic_DNA"/>
</dbReference>